<dbReference type="PANTHER" id="PTHR44688:SF16">
    <property type="entry name" value="DNA-BINDING TRANSCRIPTIONAL ACTIVATOR DEVR_DOSR"/>
    <property type="match status" value="1"/>
</dbReference>
<keyword evidence="2" id="KW-0238">DNA-binding</keyword>
<dbReference type="RefSeq" id="WP_134436555.1">
    <property type="nucleotide sequence ID" value="NZ_SOML01000007.1"/>
</dbReference>
<evidence type="ECO:0000256" key="4">
    <source>
        <dbReference type="SAM" id="Phobius"/>
    </source>
</evidence>
<dbReference type="PROSITE" id="PS50043">
    <property type="entry name" value="HTH_LUXR_2"/>
    <property type="match status" value="1"/>
</dbReference>
<feature type="transmembrane region" description="Helical" evidence="4">
    <location>
        <begin position="61"/>
        <end position="78"/>
    </location>
</feature>
<dbReference type="PANTHER" id="PTHR44688">
    <property type="entry name" value="DNA-BINDING TRANSCRIPTIONAL ACTIVATOR DEVR_DOSR"/>
    <property type="match status" value="1"/>
</dbReference>
<keyword evidence="1" id="KW-0805">Transcription regulation</keyword>
<sequence length="107" mass="12605">MDFRTKLSDTEQLIVRLVCDECLSRKEIATTLFRSAETISSHMKNIFSKLHITKVTELSKLYFTSVSMVLLMLLTIGIEHDDFLRIRRYRRRVRTEHIIYSVTVHGT</sequence>
<evidence type="ECO:0000256" key="2">
    <source>
        <dbReference type="ARBA" id="ARBA00023125"/>
    </source>
</evidence>
<evidence type="ECO:0000256" key="3">
    <source>
        <dbReference type="ARBA" id="ARBA00023163"/>
    </source>
</evidence>
<dbReference type="OrthoDB" id="9797341at2"/>
<keyword evidence="7" id="KW-1185">Reference proteome</keyword>
<dbReference type="InterPro" id="IPR036388">
    <property type="entry name" value="WH-like_DNA-bd_sf"/>
</dbReference>
<dbReference type="InterPro" id="IPR000792">
    <property type="entry name" value="Tscrpt_reg_LuxR_C"/>
</dbReference>
<keyword evidence="3" id="KW-0804">Transcription</keyword>
<keyword evidence="4" id="KW-1133">Transmembrane helix</keyword>
<dbReference type="SUPFAM" id="SSF46894">
    <property type="entry name" value="C-terminal effector domain of the bipartite response regulators"/>
    <property type="match status" value="1"/>
</dbReference>
<dbReference type="EMBL" id="SOML01000007">
    <property type="protein sequence ID" value="TFD95504.1"/>
    <property type="molecule type" value="Genomic_DNA"/>
</dbReference>
<comment type="caution">
    <text evidence="6">The sequence shown here is derived from an EMBL/GenBank/DDBJ whole genome shotgun (WGS) entry which is preliminary data.</text>
</comment>
<feature type="domain" description="HTH luxR-type" evidence="5">
    <location>
        <begin position="1"/>
        <end position="66"/>
    </location>
</feature>
<proteinExistence type="predicted"/>
<dbReference type="InterPro" id="IPR016032">
    <property type="entry name" value="Sig_transdc_resp-reg_C-effctor"/>
</dbReference>
<evidence type="ECO:0000259" key="5">
    <source>
        <dbReference type="PROSITE" id="PS50043"/>
    </source>
</evidence>
<keyword evidence="4" id="KW-0812">Transmembrane</keyword>
<dbReference type="Gene3D" id="1.10.10.10">
    <property type="entry name" value="Winged helix-like DNA-binding domain superfamily/Winged helix DNA-binding domain"/>
    <property type="match status" value="1"/>
</dbReference>
<evidence type="ECO:0000313" key="6">
    <source>
        <dbReference type="EMBL" id="TFD95504.1"/>
    </source>
</evidence>
<organism evidence="6 7">
    <name type="scientific">Dysgonomonas capnocytophagoides</name>
    <dbReference type="NCBI Taxonomy" id="45254"/>
    <lineage>
        <taxon>Bacteria</taxon>
        <taxon>Pseudomonadati</taxon>
        <taxon>Bacteroidota</taxon>
        <taxon>Bacteroidia</taxon>
        <taxon>Bacteroidales</taxon>
        <taxon>Dysgonomonadaceae</taxon>
        <taxon>Dysgonomonas</taxon>
    </lineage>
</organism>
<dbReference type="GO" id="GO:0003677">
    <property type="term" value="F:DNA binding"/>
    <property type="evidence" value="ECO:0007669"/>
    <property type="project" value="UniProtKB-KW"/>
</dbReference>
<dbReference type="GO" id="GO:0006355">
    <property type="term" value="P:regulation of DNA-templated transcription"/>
    <property type="evidence" value="ECO:0007669"/>
    <property type="project" value="InterPro"/>
</dbReference>
<reference evidence="6 7" key="1">
    <citation type="submission" date="2019-03" db="EMBL/GenBank/DDBJ databases">
        <title>San Antonio Military Medical Center submission to MRSN (WRAIR), pending publication.</title>
        <authorList>
            <person name="Blyth D.M."/>
            <person name="Mccarthy S.L."/>
            <person name="Schall S.E."/>
            <person name="Stam J.A."/>
            <person name="Ong A.C."/>
            <person name="Mcgann P.T."/>
        </authorList>
    </citation>
    <scope>NUCLEOTIDE SEQUENCE [LARGE SCALE GENOMIC DNA]</scope>
    <source>
        <strain evidence="6 7">MRSN571793</strain>
    </source>
</reference>
<keyword evidence="4" id="KW-0472">Membrane</keyword>
<evidence type="ECO:0000256" key="1">
    <source>
        <dbReference type="ARBA" id="ARBA00023015"/>
    </source>
</evidence>
<gene>
    <name evidence="6" type="ORF">E2605_11700</name>
</gene>
<name>A0A4Y8L017_9BACT</name>
<protein>
    <submittedName>
        <fullName evidence="6">LuxR family transcriptional regulator</fullName>
    </submittedName>
</protein>
<dbReference type="SMART" id="SM00421">
    <property type="entry name" value="HTH_LUXR"/>
    <property type="match status" value="1"/>
</dbReference>
<dbReference type="AlphaFoldDB" id="A0A4Y8L017"/>
<dbReference type="Pfam" id="PF00196">
    <property type="entry name" value="GerE"/>
    <property type="match status" value="1"/>
</dbReference>
<evidence type="ECO:0000313" key="7">
    <source>
        <dbReference type="Proteomes" id="UP000297861"/>
    </source>
</evidence>
<dbReference type="Proteomes" id="UP000297861">
    <property type="component" value="Unassembled WGS sequence"/>
</dbReference>
<accession>A0A4Y8L017</accession>